<evidence type="ECO:0000256" key="4">
    <source>
        <dbReference type="ARBA" id="ARBA00023004"/>
    </source>
</evidence>
<dbReference type="Pfam" id="PF00067">
    <property type="entry name" value="p450"/>
    <property type="match status" value="1"/>
</dbReference>
<keyword evidence="8" id="KW-1185">Reference proteome</keyword>
<dbReference type="PRINTS" id="PR00385">
    <property type="entry name" value="P450"/>
</dbReference>
<dbReference type="EMBL" id="PJQD01000148">
    <property type="protein sequence ID" value="POY70080.1"/>
    <property type="molecule type" value="Genomic_DNA"/>
</dbReference>
<dbReference type="Gene3D" id="1.10.630.10">
    <property type="entry name" value="Cytochrome P450"/>
    <property type="match status" value="1"/>
</dbReference>
<keyword evidence="4 5" id="KW-0408">Iron</keyword>
<dbReference type="OrthoDB" id="1470350at2759"/>
<dbReference type="SUPFAM" id="SSF48264">
    <property type="entry name" value="Cytochrome P450"/>
    <property type="match status" value="1"/>
</dbReference>
<keyword evidence="6" id="KW-0503">Monooxygenase</keyword>
<evidence type="ECO:0008006" key="9">
    <source>
        <dbReference type="Google" id="ProtNLM"/>
    </source>
</evidence>
<dbReference type="InterPro" id="IPR017972">
    <property type="entry name" value="Cyt_P450_CS"/>
</dbReference>
<dbReference type="GO" id="GO:0020037">
    <property type="term" value="F:heme binding"/>
    <property type="evidence" value="ECO:0007669"/>
    <property type="project" value="InterPro"/>
</dbReference>
<organism evidence="7 8">
    <name type="scientific">Rhodotorula taiwanensis</name>
    <dbReference type="NCBI Taxonomy" id="741276"/>
    <lineage>
        <taxon>Eukaryota</taxon>
        <taxon>Fungi</taxon>
        <taxon>Dikarya</taxon>
        <taxon>Basidiomycota</taxon>
        <taxon>Pucciniomycotina</taxon>
        <taxon>Microbotryomycetes</taxon>
        <taxon>Sporidiobolales</taxon>
        <taxon>Sporidiobolaceae</taxon>
        <taxon>Rhodotorula</taxon>
    </lineage>
</organism>
<dbReference type="GO" id="GO:0006629">
    <property type="term" value="P:lipid metabolic process"/>
    <property type="evidence" value="ECO:0007669"/>
    <property type="project" value="UniProtKB-ARBA"/>
</dbReference>
<keyword evidence="2 5" id="KW-0479">Metal-binding</keyword>
<dbReference type="GO" id="GO:0004497">
    <property type="term" value="F:monooxygenase activity"/>
    <property type="evidence" value="ECO:0007669"/>
    <property type="project" value="UniProtKB-KW"/>
</dbReference>
<comment type="similarity">
    <text evidence="1 6">Belongs to the cytochrome P450 family.</text>
</comment>
<dbReference type="InterPro" id="IPR001128">
    <property type="entry name" value="Cyt_P450"/>
</dbReference>
<reference evidence="7 8" key="1">
    <citation type="journal article" date="2018" name="Front. Microbiol.">
        <title>Prospects for Fungal Bioremediation of Acidic Radioactive Waste Sites: Characterization and Genome Sequence of Rhodotorula taiwanensis MD1149.</title>
        <authorList>
            <person name="Tkavc R."/>
            <person name="Matrosova V.Y."/>
            <person name="Grichenko O.E."/>
            <person name="Gostincar C."/>
            <person name="Volpe R.P."/>
            <person name="Klimenkova P."/>
            <person name="Gaidamakova E.K."/>
            <person name="Zhou C.E."/>
            <person name="Stewart B.J."/>
            <person name="Lyman M.G."/>
            <person name="Malfatti S.A."/>
            <person name="Rubinfeld B."/>
            <person name="Courtot M."/>
            <person name="Singh J."/>
            <person name="Dalgard C.L."/>
            <person name="Hamilton T."/>
            <person name="Frey K.G."/>
            <person name="Gunde-Cimerman N."/>
            <person name="Dugan L."/>
            <person name="Daly M.J."/>
        </authorList>
    </citation>
    <scope>NUCLEOTIDE SEQUENCE [LARGE SCALE GENOMIC DNA]</scope>
    <source>
        <strain evidence="7 8">MD1149</strain>
    </source>
</reference>
<evidence type="ECO:0000256" key="5">
    <source>
        <dbReference type="PIRSR" id="PIRSR602401-1"/>
    </source>
</evidence>
<evidence type="ECO:0000313" key="7">
    <source>
        <dbReference type="EMBL" id="POY70080.1"/>
    </source>
</evidence>
<evidence type="ECO:0000256" key="3">
    <source>
        <dbReference type="ARBA" id="ARBA00023002"/>
    </source>
</evidence>
<dbReference type="InterPro" id="IPR036396">
    <property type="entry name" value="Cyt_P450_sf"/>
</dbReference>
<accession>A0A2S5AZX2</accession>
<comment type="caution">
    <text evidence="7">The sequence shown here is derived from an EMBL/GenBank/DDBJ whole genome shotgun (WGS) entry which is preliminary data.</text>
</comment>
<name>A0A2S5AZX2_9BASI</name>
<evidence type="ECO:0000256" key="1">
    <source>
        <dbReference type="ARBA" id="ARBA00010617"/>
    </source>
</evidence>
<sequence length="543" mass="60993">MSTLLELSTVQVVLLALSLAIGRFVYSYRDYRALGTRPRPDLVPFPNKQTYLLGDLLAVWKDRKFYLGRFWNNQQRHAHLLRDEKGRADPSKAFTVTLPGIRMILINQAERDAFDNYEKGPLFRRSMQQVLGDGIFVVDGHQWRYVLVSMMPSGGGGLTTPRSLQRKATSKIFTAGNFKGIITSSIQTQLGKLLRVIGGHADRHEAFDLADLFFRFTLDSFTEMAFGMSTGALDTDEPVPFAVAFDYAQGVMDASPFSPITERFNGTKTKMDEAVRILDEFAYEIISQREIEGRDGKSGADTDLLSLYMALRDEGGEPLSRSALRDALLNLIIAGRDTTAQGLSWTMFRLLREPQYFAALREEATQLGTNVEDVDYDTWRNDMPTATATFYEGLRLHPSVPKNAWQAKGDDVLPNGGPRVEKGDLISWNDWIRARDPEIWGPDATAFKPSRFLGPDGRLGRPDEWTYHVFNGGRRLCLGMNLALFEGSAVLAALSSEFDWEFEAGYLDGTEMCEMDNTPLYRPSLTLPMAAPLRVRATRRTTA</sequence>
<dbReference type="STRING" id="741276.A0A2S5AZX2"/>
<proteinExistence type="inferred from homology"/>
<dbReference type="PANTHER" id="PTHR24296">
    <property type="entry name" value="CYTOCHROME P450"/>
    <property type="match status" value="1"/>
</dbReference>
<dbReference type="GO" id="GO:0016705">
    <property type="term" value="F:oxidoreductase activity, acting on paired donors, with incorporation or reduction of molecular oxygen"/>
    <property type="evidence" value="ECO:0007669"/>
    <property type="project" value="InterPro"/>
</dbReference>
<dbReference type="InterPro" id="IPR002401">
    <property type="entry name" value="Cyt_P450_E_grp-I"/>
</dbReference>
<keyword evidence="3 6" id="KW-0560">Oxidoreductase</keyword>
<comment type="cofactor">
    <cofactor evidence="5">
        <name>heme</name>
        <dbReference type="ChEBI" id="CHEBI:30413"/>
    </cofactor>
</comment>
<keyword evidence="5 6" id="KW-0349">Heme</keyword>
<gene>
    <name evidence="7" type="ORF">BMF94_6916</name>
</gene>
<dbReference type="PRINTS" id="PR00463">
    <property type="entry name" value="EP450I"/>
</dbReference>
<evidence type="ECO:0000256" key="2">
    <source>
        <dbReference type="ARBA" id="ARBA00022723"/>
    </source>
</evidence>
<dbReference type="GO" id="GO:0005506">
    <property type="term" value="F:iron ion binding"/>
    <property type="evidence" value="ECO:0007669"/>
    <property type="project" value="InterPro"/>
</dbReference>
<dbReference type="PROSITE" id="PS00086">
    <property type="entry name" value="CYTOCHROME_P450"/>
    <property type="match status" value="1"/>
</dbReference>
<protein>
    <recommendedName>
        <fullName evidence="9">Cytochrome P450</fullName>
    </recommendedName>
</protein>
<dbReference type="Proteomes" id="UP000237144">
    <property type="component" value="Unassembled WGS sequence"/>
</dbReference>
<feature type="binding site" description="axial binding residue" evidence="5">
    <location>
        <position position="477"/>
    </location>
    <ligand>
        <name>heme</name>
        <dbReference type="ChEBI" id="CHEBI:30413"/>
    </ligand>
    <ligandPart>
        <name>Fe</name>
        <dbReference type="ChEBI" id="CHEBI:18248"/>
    </ligandPart>
</feature>
<dbReference type="AlphaFoldDB" id="A0A2S5AZX2"/>
<evidence type="ECO:0000313" key="8">
    <source>
        <dbReference type="Proteomes" id="UP000237144"/>
    </source>
</evidence>
<evidence type="ECO:0000256" key="6">
    <source>
        <dbReference type="RuleBase" id="RU000461"/>
    </source>
</evidence>